<keyword evidence="2" id="KW-0732">Signal</keyword>
<evidence type="ECO:0000313" key="3">
    <source>
        <dbReference type="EMBL" id="TRD11830.1"/>
    </source>
</evidence>
<comment type="caution">
    <text evidence="3">The sequence shown here is derived from an EMBL/GenBank/DDBJ whole genome shotgun (WGS) entry which is preliminary data.</text>
</comment>
<organism evidence="3 4">
    <name type="scientific">Erythrobacter insulae</name>
    <dbReference type="NCBI Taxonomy" id="2584124"/>
    <lineage>
        <taxon>Bacteria</taxon>
        <taxon>Pseudomonadati</taxon>
        <taxon>Pseudomonadota</taxon>
        <taxon>Alphaproteobacteria</taxon>
        <taxon>Sphingomonadales</taxon>
        <taxon>Erythrobacteraceae</taxon>
        <taxon>Erythrobacter/Porphyrobacter group</taxon>
        <taxon>Erythrobacter</taxon>
    </lineage>
</organism>
<dbReference type="OrthoDB" id="6057763at2"/>
<dbReference type="EMBL" id="VHJK01000001">
    <property type="protein sequence ID" value="TRD11830.1"/>
    <property type="molecule type" value="Genomic_DNA"/>
</dbReference>
<evidence type="ECO:0008006" key="5">
    <source>
        <dbReference type="Google" id="ProtNLM"/>
    </source>
</evidence>
<feature type="compositionally biased region" description="Low complexity" evidence="1">
    <location>
        <begin position="29"/>
        <end position="47"/>
    </location>
</feature>
<feature type="chain" id="PRO_5021882840" description="Copper resistance protein NlpE" evidence="2">
    <location>
        <begin position="26"/>
        <end position="169"/>
    </location>
</feature>
<dbReference type="AlphaFoldDB" id="A0A547PCI0"/>
<dbReference type="Proteomes" id="UP000316343">
    <property type="component" value="Unassembled WGS sequence"/>
</dbReference>
<feature type="region of interest" description="Disordered" evidence="1">
    <location>
        <begin position="29"/>
        <end position="56"/>
    </location>
</feature>
<evidence type="ECO:0000256" key="1">
    <source>
        <dbReference type="SAM" id="MobiDB-lite"/>
    </source>
</evidence>
<accession>A0A547PCI0</accession>
<feature type="region of interest" description="Disordered" evidence="1">
    <location>
        <begin position="148"/>
        <end position="169"/>
    </location>
</feature>
<feature type="signal peptide" evidence="2">
    <location>
        <begin position="1"/>
        <end position="25"/>
    </location>
</feature>
<proteinExistence type="predicted"/>
<sequence>MMRIICLSLVTPALALALAACGAEAEQDAPSPEALDSAPAAAPDSVPVTQADPAVSDTASETAAAANTIPARFQGVWDYEGGTCAPESDLRMEISASEILFYESIGLVTGVTADKDAVIVTLAMEGEGETWEQSTRFALMGEGEDLRIHTSEGDGPMAPDEYPSKRCPE</sequence>
<evidence type="ECO:0000256" key="2">
    <source>
        <dbReference type="SAM" id="SignalP"/>
    </source>
</evidence>
<protein>
    <recommendedName>
        <fullName evidence="5">Copper resistance protein NlpE</fullName>
    </recommendedName>
</protein>
<gene>
    <name evidence="3" type="ORF">FGU71_08155</name>
</gene>
<dbReference type="PROSITE" id="PS51257">
    <property type="entry name" value="PROKAR_LIPOPROTEIN"/>
    <property type="match status" value="1"/>
</dbReference>
<name>A0A547PCI0_9SPHN</name>
<keyword evidence="4" id="KW-1185">Reference proteome</keyword>
<evidence type="ECO:0000313" key="4">
    <source>
        <dbReference type="Proteomes" id="UP000316343"/>
    </source>
</evidence>
<reference evidence="3 4" key="1">
    <citation type="submission" date="2019-06" db="EMBL/GenBank/DDBJ databases">
        <title>Erythrobacter insulae sp. nov., isolated from a tidal flat.</title>
        <authorList>
            <person name="Yoon J.-H."/>
        </authorList>
    </citation>
    <scope>NUCLEOTIDE SEQUENCE [LARGE SCALE GENOMIC DNA]</scope>
    <source>
        <strain evidence="3 4">JBTF-M21</strain>
    </source>
</reference>
<dbReference type="RefSeq" id="WP_142788102.1">
    <property type="nucleotide sequence ID" value="NZ_VHJK01000001.1"/>
</dbReference>